<dbReference type="AlphaFoldDB" id="A0A2M4DM55"/>
<sequence>MFHWTTLTLDSLLYIRFTFCFRFNKSTKSSLARIVCIPSTRSLNPHMAPPFDRSWTNSVLWHNNNSTII</sequence>
<proteinExistence type="predicted"/>
<accession>A0A2M4DM55</accession>
<protein>
    <submittedName>
        <fullName evidence="2">Putative secreted protein</fullName>
    </submittedName>
</protein>
<keyword evidence="1" id="KW-0732">Signal</keyword>
<dbReference type="EMBL" id="GGFL01014020">
    <property type="protein sequence ID" value="MBW78198.1"/>
    <property type="molecule type" value="Transcribed_RNA"/>
</dbReference>
<feature type="chain" id="PRO_5014928303" evidence="1">
    <location>
        <begin position="21"/>
        <end position="69"/>
    </location>
</feature>
<reference evidence="2" key="1">
    <citation type="submission" date="2018-01" db="EMBL/GenBank/DDBJ databases">
        <title>An insight into the sialome of Amazonian anophelines.</title>
        <authorList>
            <person name="Ribeiro J.M."/>
            <person name="Scarpassa V."/>
            <person name="Calvo E."/>
        </authorList>
    </citation>
    <scope>NUCLEOTIDE SEQUENCE</scope>
</reference>
<name>A0A2M4DM55_ANODA</name>
<evidence type="ECO:0000256" key="1">
    <source>
        <dbReference type="SAM" id="SignalP"/>
    </source>
</evidence>
<feature type="signal peptide" evidence="1">
    <location>
        <begin position="1"/>
        <end position="20"/>
    </location>
</feature>
<evidence type="ECO:0000313" key="2">
    <source>
        <dbReference type="EMBL" id="MBW78198.1"/>
    </source>
</evidence>
<organism evidence="2">
    <name type="scientific">Anopheles darlingi</name>
    <name type="common">Mosquito</name>
    <dbReference type="NCBI Taxonomy" id="43151"/>
    <lineage>
        <taxon>Eukaryota</taxon>
        <taxon>Metazoa</taxon>
        <taxon>Ecdysozoa</taxon>
        <taxon>Arthropoda</taxon>
        <taxon>Hexapoda</taxon>
        <taxon>Insecta</taxon>
        <taxon>Pterygota</taxon>
        <taxon>Neoptera</taxon>
        <taxon>Endopterygota</taxon>
        <taxon>Diptera</taxon>
        <taxon>Nematocera</taxon>
        <taxon>Culicoidea</taxon>
        <taxon>Culicidae</taxon>
        <taxon>Anophelinae</taxon>
        <taxon>Anopheles</taxon>
    </lineage>
</organism>